<keyword evidence="1" id="KW-0472">Membrane</keyword>
<accession>A0A225VMA3</accession>
<feature type="transmembrane region" description="Helical" evidence="1">
    <location>
        <begin position="45"/>
        <end position="67"/>
    </location>
</feature>
<organism evidence="2 3">
    <name type="scientific">Phytophthora megakarya</name>
    <dbReference type="NCBI Taxonomy" id="4795"/>
    <lineage>
        <taxon>Eukaryota</taxon>
        <taxon>Sar</taxon>
        <taxon>Stramenopiles</taxon>
        <taxon>Oomycota</taxon>
        <taxon>Peronosporomycetes</taxon>
        <taxon>Peronosporales</taxon>
        <taxon>Peronosporaceae</taxon>
        <taxon>Phytophthora</taxon>
    </lineage>
</organism>
<evidence type="ECO:0000313" key="3">
    <source>
        <dbReference type="Proteomes" id="UP000198211"/>
    </source>
</evidence>
<dbReference type="EMBL" id="NBNE01004088">
    <property type="protein sequence ID" value="OWZ06149.1"/>
    <property type="molecule type" value="Genomic_DNA"/>
</dbReference>
<dbReference type="AlphaFoldDB" id="A0A225VMA3"/>
<protein>
    <submittedName>
        <fullName evidence="2">Uncharacterized protein</fullName>
    </submittedName>
</protein>
<keyword evidence="1" id="KW-0812">Transmembrane</keyword>
<keyword evidence="3" id="KW-1185">Reference proteome</keyword>
<dbReference type="Proteomes" id="UP000198211">
    <property type="component" value="Unassembled WGS sequence"/>
</dbReference>
<gene>
    <name evidence="2" type="ORF">PHMEG_00021639</name>
</gene>
<sequence>MKELGKAKIIYLMKIDMAAKMADYLSNSCAILTTRQQRIWNETRYWSLIGCLLYITICTCSDVMYVITQ</sequence>
<name>A0A225VMA3_9STRA</name>
<evidence type="ECO:0000256" key="1">
    <source>
        <dbReference type="SAM" id="Phobius"/>
    </source>
</evidence>
<proteinExistence type="predicted"/>
<keyword evidence="1" id="KW-1133">Transmembrane helix</keyword>
<comment type="caution">
    <text evidence="2">The sequence shown here is derived from an EMBL/GenBank/DDBJ whole genome shotgun (WGS) entry which is preliminary data.</text>
</comment>
<evidence type="ECO:0000313" key="2">
    <source>
        <dbReference type="EMBL" id="OWZ06149.1"/>
    </source>
</evidence>
<reference evidence="3" key="1">
    <citation type="submission" date="2017-03" db="EMBL/GenBank/DDBJ databases">
        <title>Phytopthora megakarya and P. palmivora, two closely related causual agents of cacao black pod achieved similar genome size and gene model numbers by different mechanisms.</title>
        <authorList>
            <person name="Ali S."/>
            <person name="Shao J."/>
            <person name="Larry D.J."/>
            <person name="Kronmiller B."/>
            <person name="Shen D."/>
            <person name="Strem M.D."/>
            <person name="Melnick R.L."/>
            <person name="Guiltinan M.J."/>
            <person name="Tyler B.M."/>
            <person name="Meinhardt L.W."/>
            <person name="Bailey B.A."/>
        </authorList>
    </citation>
    <scope>NUCLEOTIDE SEQUENCE [LARGE SCALE GENOMIC DNA]</scope>
    <source>
        <strain evidence="3">zdho120</strain>
    </source>
</reference>